<evidence type="ECO:0000313" key="2">
    <source>
        <dbReference type="EMBL" id="RQM29006.1"/>
    </source>
</evidence>
<protein>
    <recommendedName>
        <fullName evidence="1">DDE-1 domain-containing protein</fullName>
    </recommendedName>
</protein>
<feature type="domain" description="DDE-1" evidence="1">
    <location>
        <begin position="15"/>
        <end position="72"/>
    </location>
</feature>
<name>A0A425DIA1_APHAT</name>
<dbReference type="Proteomes" id="UP000284702">
    <property type="component" value="Unassembled WGS sequence"/>
</dbReference>
<evidence type="ECO:0000313" key="3">
    <source>
        <dbReference type="Proteomes" id="UP000284702"/>
    </source>
</evidence>
<dbReference type="EMBL" id="MZMZ02001563">
    <property type="protein sequence ID" value="RQM29006.1"/>
    <property type="molecule type" value="Genomic_DNA"/>
</dbReference>
<reference evidence="2" key="1">
    <citation type="submission" date="2018-07" db="EMBL/GenBank/DDBJ databases">
        <title>Annotation of Aphanomyces astaci genome assembly.</title>
        <authorList>
            <person name="Studholme D.J."/>
        </authorList>
    </citation>
    <scope>NUCLEOTIDE SEQUENCE [LARGE SCALE GENOMIC DNA]</scope>
    <source>
        <strain evidence="2">Pc</strain>
    </source>
</reference>
<proteinExistence type="predicted"/>
<gene>
    <name evidence="2" type="ORF">B5M09_008574</name>
</gene>
<accession>A0A425DIA1</accession>
<comment type="caution">
    <text evidence="2">The sequence shown here is derived from an EMBL/GenBank/DDBJ whole genome shotgun (WGS) entry which is preliminary data.</text>
</comment>
<dbReference type="GO" id="GO:0003676">
    <property type="term" value="F:nucleic acid binding"/>
    <property type="evidence" value="ECO:0007669"/>
    <property type="project" value="InterPro"/>
</dbReference>
<organism evidence="2 3">
    <name type="scientific">Aphanomyces astaci</name>
    <name type="common">Crayfish plague agent</name>
    <dbReference type="NCBI Taxonomy" id="112090"/>
    <lineage>
        <taxon>Eukaryota</taxon>
        <taxon>Sar</taxon>
        <taxon>Stramenopiles</taxon>
        <taxon>Oomycota</taxon>
        <taxon>Saprolegniomycetes</taxon>
        <taxon>Saprolegniales</taxon>
        <taxon>Verrucalvaceae</taxon>
        <taxon>Aphanomyces</taxon>
    </lineage>
</organism>
<evidence type="ECO:0000259" key="1">
    <source>
        <dbReference type="Pfam" id="PF03184"/>
    </source>
</evidence>
<dbReference type="Pfam" id="PF03184">
    <property type="entry name" value="DDE_1"/>
    <property type="match status" value="1"/>
</dbReference>
<keyword evidence="3" id="KW-1185">Reference proteome</keyword>
<sequence>MRALVKLLSPLACRFECHISDESYKIMHEELGSHLCALPPNATSVYQPLDVRVMAPFKCNLRNLWLYEEQLEGDYDEPRYANHLTSG</sequence>
<dbReference type="AlphaFoldDB" id="A0A425DIA1"/>
<dbReference type="InterPro" id="IPR004875">
    <property type="entry name" value="DDE_SF_endonuclease_dom"/>
</dbReference>